<accession>A0ABS6T3H4</accession>
<gene>
    <name evidence="3" type="ORF">KJP28_12500</name>
</gene>
<keyword evidence="1" id="KW-0812">Transmembrane</keyword>
<proteinExistence type="predicted"/>
<dbReference type="InterPro" id="IPR026841">
    <property type="entry name" value="Aur1/Ipt1"/>
</dbReference>
<feature type="transmembrane region" description="Helical" evidence="1">
    <location>
        <begin position="239"/>
        <end position="261"/>
    </location>
</feature>
<name>A0ABS6T3H4_9RHOB</name>
<sequence>MAIFFRWTAIYVALGAIFVLVVRDDPMLKLEQMVASVPGMFSRFWHLAWWILIPLAAIAVTQWNKGFRERVPAIVGTFFACSAISVIFPMVKSALPLVNDFWADPLFAQMDRVLHLGVDPWRLTHAEWIAFPAVYADVLYVGLWVIPAIYFPLLLSFFDPNTKRVARYSLYYLFILFFLGNVLAGLFMSAGPIYYDRLLSGSDFAELLASLEARGITESSTGVLHERLWAAYSQSAQEFGSGISAFPSVHVAMTALFAFYITEISRRFLPVAVVTVVVFQFLSVYLAWHYAVDGYFSIVLVAVMWALTRKMGQQTNVATQLTTT</sequence>
<keyword evidence="1" id="KW-1133">Transmembrane helix</keyword>
<dbReference type="RefSeq" id="WP_218392939.1">
    <property type="nucleotide sequence ID" value="NZ_JAHUZE010000003.1"/>
</dbReference>
<dbReference type="EMBL" id="JAHUZE010000003">
    <property type="protein sequence ID" value="MBV7379745.1"/>
    <property type="molecule type" value="Genomic_DNA"/>
</dbReference>
<evidence type="ECO:0000313" key="3">
    <source>
        <dbReference type="EMBL" id="MBV7379745.1"/>
    </source>
</evidence>
<keyword evidence="4" id="KW-1185">Reference proteome</keyword>
<evidence type="ECO:0000256" key="1">
    <source>
        <dbReference type="SAM" id="Phobius"/>
    </source>
</evidence>
<evidence type="ECO:0000259" key="2">
    <source>
        <dbReference type="Pfam" id="PF14378"/>
    </source>
</evidence>
<evidence type="ECO:0000313" key="4">
    <source>
        <dbReference type="Proteomes" id="UP000756530"/>
    </source>
</evidence>
<feature type="transmembrane region" description="Helical" evidence="1">
    <location>
        <begin position="138"/>
        <end position="158"/>
    </location>
</feature>
<feature type="transmembrane region" description="Helical" evidence="1">
    <location>
        <begin position="170"/>
        <end position="195"/>
    </location>
</feature>
<feature type="transmembrane region" description="Helical" evidence="1">
    <location>
        <begin position="268"/>
        <end position="288"/>
    </location>
</feature>
<feature type="transmembrane region" description="Helical" evidence="1">
    <location>
        <begin position="47"/>
        <end position="64"/>
    </location>
</feature>
<keyword evidence="1" id="KW-0472">Membrane</keyword>
<feature type="domain" description="Inositolphosphotransferase Aur1/Ipt1" evidence="2">
    <location>
        <begin position="108"/>
        <end position="306"/>
    </location>
</feature>
<dbReference type="Pfam" id="PF14378">
    <property type="entry name" value="PAP2_3"/>
    <property type="match status" value="1"/>
</dbReference>
<dbReference type="Proteomes" id="UP000756530">
    <property type="component" value="Unassembled WGS sequence"/>
</dbReference>
<organism evidence="3 4">
    <name type="scientific">Maritimibacter dapengensis</name>
    <dbReference type="NCBI Taxonomy" id="2836868"/>
    <lineage>
        <taxon>Bacteria</taxon>
        <taxon>Pseudomonadati</taxon>
        <taxon>Pseudomonadota</taxon>
        <taxon>Alphaproteobacteria</taxon>
        <taxon>Rhodobacterales</taxon>
        <taxon>Roseobacteraceae</taxon>
        <taxon>Maritimibacter</taxon>
    </lineage>
</organism>
<protein>
    <submittedName>
        <fullName evidence="3">Phosphatase PAP2 family protein</fullName>
    </submittedName>
</protein>
<reference evidence="3 4" key="1">
    <citation type="submission" date="2021-05" db="EMBL/GenBank/DDBJ databases">
        <title>Culturable bacteria isolated from Daya Bay.</title>
        <authorList>
            <person name="Zheng W."/>
            <person name="Yu S."/>
            <person name="Huang Y."/>
        </authorList>
    </citation>
    <scope>NUCLEOTIDE SEQUENCE [LARGE SCALE GENOMIC DNA]</scope>
    <source>
        <strain evidence="3 4">DP4N28-5</strain>
    </source>
</reference>
<feature type="transmembrane region" description="Helical" evidence="1">
    <location>
        <begin position="294"/>
        <end position="312"/>
    </location>
</feature>
<comment type="caution">
    <text evidence="3">The sequence shown here is derived from an EMBL/GenBank/DDBJ whole genome shotgun (WGS) entry which is preliminary data.</text>
</comment>
<feature type="transmembrane region" description="Helical" evidence="1">
    <location>
        <begin position="71"/>
        <end position="91"/>
    </location>
</feature>